<organism evidence="2 3">
    <name type="scientific">Phanerochaete carnosa (strain HHB-10118-sp)</name>
    <name type="common">White-rot fungus</name>
    <name type="synonym">Peniophora carnosa</name>
    <dbReference type="NCBI Taxonomy" id="650164"/>
    <lineage>
        <taxon>Eukaryota</taxon>
        <taxon>Fungi</taxon>
        <taxon>Dikarya</taxon>
        <taxon>Basidiomycota</taxon>
        <taxon>Agaricomycotina</taxon>
        <taxon>Agaricomycetes</taxon>
        <taxon>Polyporales</taxon>
        <taxon>Phanerochaetaceae</taxon>
        <taxon>Phanerochaete</taxon>
    </lineage>
</organism>
<dbReference type="Proteomes" id="UP000008370">
    <property type="component" value="Unassembled WGS sequence"/>
</dbReference>
<name>K5UF09_PHACS</name>
<dbReference type="KEGG" id="pco:PHACADRAFT_266573"/>
<keyword evidence="3" id="KW-1185">Reference proteome</keyword>
<evidence type="ECO:0000313" key="3">
    <source>
        <dbReference type="Proteomes" id="UP000008370"/>
    </source>
</evidence>
<dbReference type="GeneID" id="18919455"/>
<gene>
    <name evidence="2" type="ORF">PHACADRAFT_266573</name>
</gene>
<proteinExistence type="predicted"/>
<protein>
    <submittedName>
        <fullName evidence="2">Uncharacterized protein</fullName>
    </submittedName>
</protein>
<feature type="non-terminal residue" evidence="2">
    <location>
        <position position="272"/>
    </location>
</feature>
<dbReference type="InParanoid" id="K5UF09"/>
<sequence>SHTWSRRFRPRLFAQLELKTEGDDRTLYGIVRSPLSAWLAEHIAVLRFSRIGPRGYPLWTALLRLLPACRNISHDFGGKPVRMLLSHSPGLKSSLQSITSLSLYNCTFPSFRTLLRILADITYLKNVYFTEAASNVCTGAFSHVCSVQMWSCTNNMAVPAWILAAASTRHSFTRRRAVGPETWAIIDLIQTFFKDDGKLGHSKFYIEEATAGELDWSLYQISVLTGWSKILTDLLVPWFSHTSQSGLSSLRLPPAPTRPGLSAKSFSLPQTK</sequence>
<reference evidence="2 3" key="1">
    <citation type="journal article" date="2012" name="BMC Genomics">
        <title>Comparative genomics of the white-rot fungi, Phanerochaete carnosa and P. chrysosporium, to elucidate the genetic basis of the distinct wood types they colonize.</title>
        <authorList>
            <person name="Suzuki H."/>
            <person name="MacDonald J."/>
            <person name="Syed K."/>
            <person name="Salamov A."/>
            <person name="Hori C."/>
            <person name="Aerts A."/>
            <person name="Henrissat B."/>
            <person name="Wiebenga A."/>
            <person name="vanKuyk P.A."/>
            <person name="Barry K."/>
            <person name="Lindquist E."/>
            <person name="LaButti K."/>
            <person name="Lapidus A."/>
            <person name="Lucas S."/>
            <person name="Coutinho P."/>
            <person name="Gong Y."/>
            <person name="Samejima M."/>
            <person name="Mahadevan R."/>
            <person name="Abou-Zaid M."/>
            <person name="de Vries R.P."/>
            <person name="Igarashi K."/>
            <person name="Yadav J.S."/>
            <person name="Grigoriev I.V."/>
            <person name="Master E.R."/>
        </authorList>
    </citation>
    <scope>NUCLEOTIDE SEQUENCE [LARGE SCALE GENOMIC DNA]</scope>
    <source>
        <strain evidence="2 3">HHB-10118-sp</strain>
    </source>
</reference>
<feature type="region of interest" description="Disordered" evidence="1">
    <location>
        <begin position="248"/>
        <end position="272"/>
    </location>
</feature>
<dbReference type="EMBL" id="JH931516">
    <property type="protein sequence ID" value="EKM48041.1"/>
    <property type="molecule type" value="Genomic_DNA"/>
</dbReference>
<dbReference type="AlphaFoldDB" id="K5UF09"/>
<dbReference type="HOGENOM" id="CLU_088818_0_0_1"/>
<accession>K5UF09</accession>
<dbReference type="RefSeq" id="XP_007403407.1">
    <property type="nucleotide sequence ID" value="XM_007403345.1"/>
</dbReference>
<evidence type="ECO:0000256" key="1">
    <source>
        <dbReference type="SAM" id="MobiDB-lite"/>
    </source>
</evidence>
<evidence type="ECO:0000313" key="2">
    <source>
        <dbReference type="EMBL" id="EKM48041.1"/>
    </source>
</evidence>